<proteinExistence type="predicted"/>
<evidence type="ECO:0000256" key="2">
    <source>
        <dbReference type="SAM" id="Phobius"/>
    </source>
</evidence>
<evidence type="ECO:0000313" key="3">
    <source>
        <dbReference type="EMBL" id="VDP07134.1"/>
    </source>
</evidence>
<accession>A0A3P8BND7</accession>
<dbReference type="EMBL" id="UZAH01029634">
    <property type="protein sequence ID" value="VDP07134.1"/>
    <property type="molecule type" value="Genomic_DNA"/>
</dbReference>
<keyword evidence="4" id="KW-1185">Reference proteome</keyword>
<reference evidence="5" key="2">
    <citation type="submission" date="2019-09" db="UniProtKB">
        <authorList>
            <consortium name="WormBaseParasite"/>
        </authorList>
    </citation>
    <scope>IDENTIFICATION</scope>
</reference>
<keyword evidence="2" id="KW-0472">Membrane</keyword>
<feature type="region of interest" description="Disordered" evidence="1">
    <location>
        <begin position="1"/>
        <end position="26"/>
    </location>
</feature>
<organism evidence="3">
    <name type="scientific">Heligmosomoides polygyrus</name>
    <name type="common">Parasitic roundworm</name>
    <dbReference type="NCBI Taxonomy" id="6339"/>
    <lineage>
        <taxon>Eukaryota</taxon>
        <taxon>Metazoa</taxon>
        <taxon>Ecdysozoa</taxon>
        <taxon>Nematoda</taxon>
        <taxon>Chromadorea</taxon>
        <taxon>Rhabditida</taxon>
        <taxon>Rhabditina</taxon>
        <taxon>Rhabditomorpha</taxon>
        <taxon>Strongyloidea</taxon>
        <taxon>Heligmosomidae</taxon>
        <taxon>Heligmosomoides</taxon>
    </lineage>
</organism>
<keyword evidence="2" id="KW-1133">Transmembrane helix</keyword>
<keyword evidence="2" id="KW-0812">Transmembrane</keyword>
<evidence type="ECO:0000256" key="1">
    <source>
        <dbReference type="SAM" id="MobiDB-lite"/>
    </source>
</evidence>
<feature type="transmembrane region" description="Helical" evidence="2">
    <location>
        <begin position="221"/>
        <end position="244"/>
    </location>
</feature>
<dbReference type="WBParaSite" id="HPBE_0001682901-mRNA-1">
    <property type="protein sequence ID" value="HPBE_0001682901-mRNA-1"/>
    <property type="gene ID" value="HPBE_0001682901"/>
</dbReference>
<evidence type="ECO:0000313" key="5">
    <source>
        <dbReference type="WBParaSite" id="HPBE_0001682901-mRNA-1"/>
    </source>
</evidence>
<name>A0A3P8BND7_HELPZ</name>
<reference evidence="3 4" key="1">
    <citation type="submission" date="2018-11" db="EMBL/GenBank/DDBJ databases">
        <authorList>
            <consortium name="Pathogen Informatics"/>
        </authorList>
    </citation>
    <scope>NUCLEOTIDE SEQUENCE [LARGE SCALE GENOMIC DNA]</scope>
</reference>
<gene>
    <name evidence="3" type="ORF">HPBE_LOCUS16828</name>
</gene>
<dbReference type="Proteomes" id="UP000050761">
    <property type="component" value="Unassembled WGS sequence"/>
</dbReference>
<evidence type="ECO:0000313" key="4">
    <source>
        <dbReference type="Proteomes" id="UP000050761"/>
    </source>
</evidence>
<sequence>MLSEDNDMTPQAARPHTISGATRYSSKPCGVNPHTFIQPKPPLQRRPSEKSIAKLVSIVPVTQQTVFFALICMLVVLTFFTPSPVTIVTLSYYLLSINLAHFETMFGMCITSEWRFLPPVNVGVQPGAEIVVNSNLNSGIEQFTAPLVRFVTGGQPVTSDIEQLMHPELHTGPDSCGSRGGQFPLIPKETLHGIVQQNMLKMREAVAAAQSGRMVKDGEKVVVLIVFLRMCHGLIVLPVVFAALPFKEARVSQEKPHQLTIMDKKTGVGHQASHA</sequence>
<dbReference type="AlphaFoldDB" id="A0A3P8BND7"/>
<dbReference type="OrthoDB" id="1055097at2759"/>
<protein>
    <submittedName>
        <fullName evidence="5">PHB domain-containing protein</fullName>
    </submittedName>
</protein>
<feature type="transmembrane region" description="Helical" evidence="2">
    <location>
        <begin position="66"/>
        <end position="95"/>
    </location>
</feature>